<dbReference type="AlphaFoldDB" id="A0A8S0TK19"/>
<reference evidence="1 2" key="1">
    <citation type="submission" date="2019-12" db="EMBL/GenBank/DDBJ databases">
        <authorList>
            <person name="Alioto T."/>
            <person name="Alioto T."/>
            <person name="Gomez Garrido J."/>
        </authorList>
    </citation>
    <scope>NUCLEOTIDE SEQUENCE [LARGE SCALE GENOMIC DNA]</scope>
</reference>
<organism evidence="1 2">
    <name type="scientific">Olea europaea subsp. europaea</name>
    <dbReference type="NCBI Taxonomy" id="158383"/>
    <lineage>
        <taxon>Eukaryota</taxon>
        <taxon>Viridiplantae</taxon>
        <taxon>Streptophyta</taxon>
        <taxon>Embryophyta</taxon>
        <taxon>Tracheophyta</taxon>
        <taxon>Spermatophyta</taxon>
        <taxon>Magnoliopsida</taxon>
        <taxon>eudicotyledons</taxon>
        <taxon>Gunneridae</taxon>
        <taxon>Pentapetalae</taxon>
        <taxon>asterids</taxon>
        <taxon>lamiids</taxon>
        <taxon>Lamiales</taxon>
        <taxon>Oleaceae</taxon>
        <taxon>Oleeae</taxon>
        <taxon>Olea</taxon>
    </lineage>
</organism>
<dbReference type="OrthoDB" id="922268at2759"/>
<protein>
    <submittedName>
        <fullName evidence="1">Uncharacterized protein</fullName>
    </submittedName>
</protein>
<dbReference type="Gramene" id="OE9A108192T1">
    <property type="protein sequence ID" value="OE9A108192C1"/>
    <property type="gene ID" value="OE9A108192"/>
</dbReference>
<sequence>MTVFSTDDDKKPNKVARDLSNDSLLTKLKGMSYGKRRRGRNHLRKVHYGVNSSGKYPAMGTFSLFFAPSSLKVDPENCKYVNDTLFSSSVASPVTSLVMSR</sequence>
<name>A0A8S0TK19_OLEEU</name>
<accession>A0A8S0TK19</accession>
<comment type="caution">
    <text evidence="1">The sequence shown here is derived from an EMBL/GenBank/DDBJ whole genome shotgun (WGS) entry which is preliminary data.</text>
</comment>
<dbReference type="Proteomes" id="UP000594638">
    <property type="component" value="Unassembled WGS sequence"/>
</dbReference>
<evidence type="ECO:0000313" key="1">
    <source>
        <dbReference type="EMBL" id="CAA3006105.1"/>
    </source>
</evidence>
<proteinExistence type="predicted"/>
<gene>
    <name evidence="1" type="ORF">OLEA9_A108192</name>
</gene>
<evidence type="ECO:0000313" key="2">
    <source>
        <dbReference type="Proteomes" id="UP000594638"/>
    </source>
</evidence>
<dbReference type="EMBL" id="CACTIH010007257">
    <property type="protein sequence ID" value="CAA3006105.1"/>
    <property type="molecule type" value="Genomic_DNA"/>
</dbReference>
<keyword evidence="2" id="KW-1185">Reference proteome</keyword>